<reference evidence="8" key="1">
    <citation type="submission" date="2017-05" db="EMBL/GenBank/DDBJ databases">
        <title>Complete and WGS of Bordetella genogroups.</title>
        <authorList>
            <person name="Spilker T."/>
            <person name="Lipuma J."/>
        </authorList>
    </citation>
    <scope>NUCLEOTIDE SEQUENCE [LARGE SCALE GENOMIC DNA]</scope>
    <source>
        <strain evidence="8">AU8256</strain>
    </source>
</reference>
<dbReference type="InterPro" id="IPR016156">
    <property type="entry name" value="FAD/NAD-linked_Rdtase_dimer_sf"/>
</dbReference>
<evidence type="ECO:0000256" key="1">
    <source>
        <dbReference type="ARBA" id="ARBA00001974"/>
    </source>
</evidence>
<protein>
    <submittedName>
        <fullName evidence="7">Ferredoxin reductase</fullName>
    </submittedName>
</protein>
<dbReference type="InterPro" id="IPR023753">
    <property type="entry name" value="FAD/NAD-binding_dom"/>
</dbReference>
<dbReference type="Proteomes" id="UP000215633">
    <property type="component" value="Unassembled WGS sequence"/>
</dbReference>
<proteinExistence type="predicted"/>
<evidence type="ECO:0000313" key="7">
    <source>
        <dbReference type="EMBL" id="OZI69566.1"/>
    </source>
</evidence>
<evidence type="ECO:0000313" key="8">
    <source>
        <dbReference type="Proteomes" id="UP000215633"/>
    </source>
</evidence>
<dbReference type="Pfam" id="PF07992">
    <property type="entry name" value="Pyr_redox_2"/>
    <property type="match status" value="1"/>
</dbReference>
<sequence>MEPLSSIVIVGAGQAGAVAAATLRELGYAGALTLVGQEPHPPYERPPLSKAVLQDEAAAAAAAVHPADFYSARDVRLVTGAAVRTLDRAARTVVLADGRELRYDRCLLATGGQARELPGLPRGAAGVHYIRTLDDAAALRQALRPGASVVVVGGGFLGLEVASTALALGARVTVLEAAPRLLPRALPPVFSDWLADRARQAGVALRLDCGLRASAPGQPARVQLQDGAELQADVLVVAVGLAPSVELARDAGLAIDAATGGIRVDAACRSSDPHIYAAGDCASQQRAPQDACLRLESWQNANEQARTAAAGLLGMPLPAPAYPWFWTDQYGCNIQMLGLPQPGLAYVRRGAADAAAAAPRFLWLGLRDGVPVHGIAVNAGGELRQLRALFERGLPIDPLLFADPDTPLKPLVKAWQSAAAGA</sequence>
<keyword evidence="3" id="KW-0274">FAD</keyword>
<dbReference type="EMBL" id="NEVT01000009">
    <property type="protein sequence ID" value="OZI69566.1"/>
    <property type="molecule type" value="Genomic_DNA"/>
</dbReference>
<keyword evidence="2" id="KW-0285">Flavoprotein</keyword>
<comment type="caution">
    <text evidence="7">The sequence shown here is derived from an EMBL/GenBank/DDBJ whole genome shotgun (WGS) entry which is preliminary data.</text>
</comment>
<accession>A0A261V614</accession>
<name>A0A261V614_9BORD</name>
<dbReference type="Gene3D" id="3.30.390.30">
    <property type="match status" value="1"/>
</dbReference>
<dbReference type="InterPro" id="IPR050446">
    <property type="entry name" value="FAD-oxidoreductase/Apoptosis"/>
</dbReference>
<keyword evidence="4" id="KW-0560">Oxidoreductase</keyword>
<dbReference type="PANTHER" id="PTHR43557:SF2">
    <property type="entry name" value="RIESKE DOMAIN-CONTAINING PROTEIN-RELATED"/>
    <property type="match status" value="1"/>
</dbReference>
<dbReference type="AlphaFoldDB" id="A0A261V614"/>
<dbReference type="SUPFAM" id="SSF55424">
    <property type="entry name" value="FAD/NAD-linked reductases, dimerisation (C-terminal) domain"/>
    <property type="match status" value="1"/>
</dbReference>
<organism evidence="7 8">
    <name type="scientific">Bordetella genomosp. 2</name>
    <dbReference type="NCBI Taxonomy" id="1983456"/>
    <lineage>
        <taxon>Bacteria</taxon>
        <taxon>Pseudomonadati</taxon>
        <taxon>Pseudomonadota</taxon>
        <taxon>Betaproteobacteria</taxon>
        <taxon>Burkholderiales</taxon>
        <taxon>Alcaligenaceae</taxon>
        <taxon>Bordetella</taxon>
    </lineage>
</organism>
<evidence type="ECO:0000256" key="4">
    <source>
        <dbReference type="ARBA" id="ARBA00023002"/>
    </source>
</evidence>
<feature type="domain" description="Reductase C-terminal" evidence="6">
    <location>
        <begin position="324"/>
        <end position="411"/>
    </location>
</feature>
<comment type="cofactor">
    <cofactor evidence="1">
        <name>FAD</name>
        <dbReference type="ChEBI" id="CHEBI:57692"/>
    </cofactor>
</comment>
<feature type="domain" description="FAD/NAD(P)-binding" evidence="5">
    <location>
        <begin position="6"/>
        <end position="305"/>
    </location>
</feature>
<dbReference type="GO" id="GO:0005737">
    <property type="term" value="C:cytoplasm"/>
    <property type="evidence" value="ECO:0007669"/>
    <property type="project" value="TreeGrafter"/>
</dbReference>
<dbReference type="PANTHER" id="PTHR43557">
    <property type="entry name" value="APOPTOSIS-INDUCING FACTOR 1"/>
    <property type="match status" value="1"/>
</dbReference>
<evidence type="ECO:0000256" key="2">
    <source>
        <dbReference type="ARBA" id="ARBA00022630"/>
    </source>
</evidence>
<gene>
    <name evidence="7" type="ORF">CAL24_22345</name>
</gene>
<dbReference type="Pfam" id="PF14759">
    <property type="entry name" value="Reductase_C"/>
    <property type="match status" value="1"/>
</dbReference>
<dbReference type="GO" id="GO:0016651">
    <property type="term" value="F:oxidoreductase activity, acting on NAD(P)H"/>
    <property type="evidence" value="ECO:0007669"/>
    <property type="project" value="TreeGrafter"/>
</dbReference>
<evidence type="ECO:0000256" key="3">
    <source>
        <dbReference type="ARBA" id="ARBA00022827"/>
    </source>
</evidence>
<keyword evidence="8" id="KW-1185">Reference proteome</keyword>
<dbReference type="Gene3D" id="3.50.50.60">
    <property type="entry name" value="FAD/NAD(P)-binding domain"/>
    <property type="match status" value="2"/>
</dbReference>
<dbReference type="SUPFAM" id="SSF51905">
    <property type="entry name" value="FAD/NAD(P)-binding domain"/>
    <property type="match status" value="2"/>
</dbReference>
<evidence type="ECO:0000259" key="5">
    <source>
        <dbReference type="Pfam" id="PF07992"/>
    </source>
</evidence>
<dbReference type="PRINTS" id="PR00368">
    <property type="entry name" value="FADPNR"/>
</dbReference>
<dbReference type="InterPro" id="IPR028202">
    <property type="entry name" value="Reductase_C"/>
</dbReference>
<dbReference type="InterPro" id="IPR036188">
    <property type="entry name" value="FAD/NAD-bd_sf"/>
</dbReference>
<dbReference type="RefSeq" id="WP_094807971.1">
    <property type="nucleotide sequence ID" value="NZ_NEVT01000009.1"/>
</dbReference>
<dbReference type="PRINTS" id="PR00411">
    <property type="entry name" value="PNDRDTASEI"/>
</dbReference>
<evidence type="ECO:0000259" key="6">
    <source>
        <dbReference type="Pfam" id="PF14759"/>
    </source>
</evidence>